<dbReference type="Proteomes" id="UP001301731">
    <property type="component" value="Chromosome"/>
</dbReference>
<proteinExistence type="predicted"/>
<organism evidence="2 3">
    <name type="scientific">Streptomyces solicathayae</name>
    <dbReference type="NCBI Taxonomy" id="3081768"/>
    <lineage>
        <taxon>Bacteria</taxon>
        <taxon>Bacillati</taxon>
        <taxon>Actinomycetota</taxon>
        <taxon>Actinomycetes</taxon>
        <taxon>Kitasatosporales</taxon>
        <taxon>Streptomycetaceae</taxon>
        <taxon>Streptomyces</taxon>
    </lineage>
</organism>
<evidence type="ECO:0000313" key="3">
    <source>
        <dbReference type="Proteomes" id="UP001301731"/>
    </source>
</evidence>
<evidence type="ECO:0000256" key="1">
    <source>
        <dbReference type="SAM" id="MobiDB-lite"/>
    </source>
</evidence>
<dbReference type="EMBL" id="CP137573">
    <property type="protein sequence ID" value="WOX26438.1"/>
    <property type="molecule type" value="Genomic_DNA"/>
</dbReference>
<sequence length="40" mass="3937">MTLSGSRMDSSVSIRAVSPGSRISSPLTGGSGACAVNSPR</sequence>
<gene>
    <name evidence="2" type="ORF">R2D22_35710</name>
</gene>
<keyword evidence="3" id="KW-1185">Reference proteome</keyword>
<feature type="region of interest" description="Disordered" evidence="1">
    <location>
        <begin position="1"/>
        <end position="40"/>
    </location>
</feature>
<evidence type="ECO:0000313" key="2">
    <source>
        <dbReference type="EMBL" id="WOX26438.1"/>
    </source>
</evidence>
<dbReference type="PROSITE" id="PS51257">
    <property type="entry name" value="PROKAR_LIPOPROTEIN"/>
    <property type="match status" value="1"/>
</dbReference>
<accession>A0ABZ0M3T2</accession>
<reference evidence="2 3" key="1">
    <citation type="submission" date="2023-10" db="EMBL/GenBank/DDBJ databases">
        <title>The genome sequence of Streptomyces sp. HUAS YS2.</title>
        <authorList>
            <person name="Mo P."/>
        </authorList>
    </citation>
    <scope>NUCLEOTIDE SEQUENCE [LARGE SCALE GENOMIC DNA]</scope>
    <source>
        <strain evidence="2 3">HUAS YS2</strain>
    </source>
</reference>
<name>A0ABZ0M3T2_9ACTN</name>
<feature type="compositionally biased region" description="Polar residues" evidence="1">
    <location>
        <begin position="1"/>
        <end position="13"/>
    </location>
</feature>
<protein>
    <submittedName>
        <fullName evidence="2">Uncharacterized protein</fullName>
    </submittedName>
</protein>